<reference evidence="5 6" key="1">
    <citation type="submission" date="2016-10" db="EMBL/GenBank/DDBJ databases">
        <authorList>
            <person name="de Groot N.N."/>
        </authorList>
    </citation>
    <scope>NUCLEOTIDE SEQUENCE [LARGE SCALE GENOMIC DNA]</scope>
    <source>
        <strain evidence="5 6">DSM 10317</strain>
    </source>
</reference>
<feature type="domain" description="4Fe-4S ferredoxin-type" evidence="4">
    <location>
        <begin position="33"/>
        <end position="62"/>
    </location>
</feature>
<accession>A0A1G5S0R4</accession>
<dbReference type="InterPro" id="IPR017896">
    <property type="entry name" value="4Fe4S_Fe-S-bd"/>
</dbReference>
<evidence type="ECO:0000256" key="2">
    <source>
        <dbReference type="ARBA" id="ARBA00023004"/>
    </source>
</evidence>
<dbReference type="PROSITE" id="PS51379">
    <property type="entry name" value="4FE4S_FER_2"/>
    <property type="match status" value="2"/>
</dbReference>
<dbReference type="Pfam" id="PF12838">
    <property type="entry name" value="Fer4_7"/>
    <property type="match status" value="1"/>
</dbReference>
<evidence type="ECO:0000256" key="3">
    <source>
        <dbReference type="ARBA" id="ARBA00023014"/>
    </source>
</evidence>
<keyword evidence="3" id="KW-0411">Iron-sulfur</keyword>
<evidence type="ECO:0000313" key="5">
    <source>
        <dbReference type="EMBL" id="SCZ79717.1"/>
    </source>
</evidence>
<dbReference type="EMBL" id="FMWK01000010">
    <property type="protein sequence ID" value="SCZ79717.1"/>
    <property type="molecule type" value="Genomic_DNA"/>
</dbReference>
<evidence type="ECO:0000259" key="4">
    <source>
        <dbReference type="PROSITE" id="PS51379"/>
    </source>
</evidence>
<dbReference type="Proteomes" id="UP000199428">
    <property type="component" value="Unassembled WGS sequence"/>
</dbReference>
<dbReference type="AlphaFoldDB" id="A0A1G5S0R4"/>
<feature type="domain" description="4Fe-4S ferredoxin-type" evidence="4">
    <location>
        <begin position="1"/>
        <end position="29"/>
    </location>
</feature>
<proteinExistence type="predicted"/>
<dbReference type="Pfam" id="PF04432">
    <property type="entry name" value="FrhB_FdhB_C"/>
    <property type="match status" value="1"/>
</dbReference>
<dbReference type="PANTHER" id="PTHR43193:SF2">
    <property type="entry name" value="POLYFERREDOXIN PROTEIN FWDF"/>
    <property type="match status" value="1"/>
</dbReference>
<dbReference type="SUPFAM" id="SSF54862">
    <property type="entry name" value="4Fe-4S ferredoxins"/>
    <property type="match status" value="1"/>
</dbReference>
<dbReference type="RefSeq" id="WP_090163069.1">
    <property type="nucleotide sequence ID" value="NZ_FMWK01000010.1"/>
</dbReference>
<gene>
    <name evidence="5" type="ORF">SAMN02910350_01914</name>
</gene>
<sequence length="369" mass="41335">MTVCDKDKCAGCMLCVEVCKKDAIHIEDTLNAYNAIIDENKCINCNACHNKCPQNKVPEKKNPIVWYQGWNKNDNIRAKSPSGGVGTALTSQFIKTGGYVCSCMFKDGEFCFDITNDPEIAMSFGGSKYVKSNPTGVYPKILEKLKADNKVLFIGLPCQVAAVKNYVGDRYAENLYLVDLICHGTPSPKLLDKFLNQYHKSLASIKEIKFRLKAKMQIVVDDEGIVCKGVSDKYTIGFLNGLTYTKNCYSCNYASESRISDITIGDSWGSKLPVEEAKKGISLMVVQTAKGDALIKDSEIECFDVDKEIAKNNNGQLVSPMTMPNVRESFFEKIKVKKFNKLILTRYKKDCFKQDVKYLMIKLHIINQG</sequence>
<evidence type="ECO:0000256" key="1">
    <source>
        <dbReference type="ARBA" id="ARBA00022723"/>
    </source>
</evidence>
<dbReference type="InterPro" id="IPR017900">
    <property type="entry name" value="4Fe4S_Fe_S_CS"/>
</dbReference>
<evidence type="ECO:0000313" key="6">
    <source>
        <dbReference type="Proteomes" id="UP000199428"/>
    </source>
</evidence>
<protein>
    <submittedName>
        <fullName evidence="5">Coenzyme F420-reducing hydrogenase, beta subunit</fullName>
    </submittedName>
</protein>
<organism evidence="5 6">
    <name type="scientific">Pseudobutyrivibrio xylanivorans</name>
    <dbReference type="NCBI Taxonomy" id="185007"/>
    <lineage>
        <taxon>Bacteria</taxon>
        <taxon>Bacillati</taxon>
        <taxon>Bacillota</taxon>
        <taxon>Clostridia</taxon>
        <taxon>Lachnospirales</taxon>
        <taxon>Lachnospiraceae</taxon>
        <taxon>Pseudobutyrivibrio</taxon>
    </lineage>
</organism>
<dbReference type="PROSITE" id="PS00198">
    <property type="entry name" value="4FE4S_FER_1"/>
    <property type="match status" value="1"/>
</dbReference>
<keyword evidence="2" id="KW-0408">Iron</keyword>
<dbReference type="InterPro" id="IPR052977">
    <property type="entry name" value="Polyferredoxin-like_ET"/>
</dbReference>
<dbReference type="GO" id="GO:0046872">
    <property type="term" value="F:metal ion binding"/>
    <property type="evidence" value="ECO:0007669"/>
    <property type="project" value="UniProtKB-KW"/>
</dbReference>
<name>A0A1G5S0R4_PSEXY</name>
<dbReference type="Gene3D" id="3.30.70.20">
    <property type="match status" value="1"/>
</dbReference>
<keyword evidence="1" id="KW-0479">Metal-binding</keyword>
<dbReference type="PANTHER" id="PTHR43193">
    <property type="match status" value="1"/>
</dbReference>
<dbReference type="InterPro" id="IPR007525">
    <property type="entry name" value="FrhB_FdhB_C"/>
</dbReference>
<dbReference type="GO" id="GO:0051536">
    <property type="term" value="F:iron-sulfur cluster binding"/>
    <property type="evidence" value="ECO:0007669"/>
    <property type="project" value="UniProtKB-KW"/>
</dbReference>